<dbReference type="AlphaFoldDB" id="A0AAN8N2G9"/>
<evidence type="ECO:0000313" key="2">
    <source>
        <dbReference type="EMBL" id="KAK6510470.1"/>
    </source>
</evidence>
<feature type="region of interest" description="Disordered" evidence="1">
    <location>
        <begin position="56"/>
        <end position="106"/>
    </location>
</feature>
<proteinExistence type="predicted"/>
<dbReference type="Proteomes" id="UP001307849">
    <property type="component" value="Unassembled WGS sequence"/>
</dbReference>
<keyword evidence="3" id="KW-1185">Reference proteome</keyword>
<evidence type="ECO:0000256" key="1">
    <source>
        <dbReference type="SAM" id="MobiDB-lite"/>
    </source>
</evidence>
<accession>A0AAN8N2G9</accession>
<reference evidence="2 3" key="1">
    <citation type="submission" date="2019-10" db="EMBL/GenBank/DDBJ databases">
        <authorList>
            <person name="Palmer J.M."/>
        </authorList>
    </citation>
    <scope>NUCLEOTIDE SEQUENCE [LARGE SCALE GENOMIC DNA]</scope>
    <source>
        <strain evidence="2 3">TWF506</strain>
    </source>
</reference>
<evidence type="ECO:0000313" key="3">
    <source>
        <dbReference type="Proteomes" id="UP001307849"/>
    </source>
</evidence>
<gene>
    <name evidence="2" type="ORF">TWF506_009576</name>
</gene>
<sequence length="106" mass="12069">MCIQDFTLYHCGCQTKGRLRVCGETLCSHIKDIAKQVPDHCESCQEKLEQGVDLPQRKTSTIKKIKRTLSLRTNKPPKPKGHSSRKGSISMTPENDEWMNPFNDPL</sequence>
<organism evidence="2 3">
    <name type="scientific">Arthrobotrys conoides</name>
    <dbReference type="NCBI Taxonomy" id="74498"/>
    <lineage>
        <taxon>Eukaryota</taxon>
        <taxon>Fungi</taxon>
        <taxon>Dikarya</taxon>
        <taxon>Ascomycota</taxon>
        <taxon>Pezizomycotina</taxon>
        <taxon>Orbiliomycetes</taxon>
        <taxon>Orbiliales</taxon>
        <taxon>Orbiliaceae</taxon>
        <taxon>Arthrobotrys</taxon>
    </lineage>
</organism>
<feature type="compositionally biased region" description="Basic residues" evidence="1">
    <location>
        <begin position="60"/>
        <end position="85"/>
    </location>
</feature>
<dbReference type="EMBL" id="JAVHJM010000007">
    <property type="protein sequence ID" value="KAK6510470.1"/>
    <property type="molecule type" value="Genomic_DNA"/>
</dbReference>
<protein>
    <submittedName>
        <fullName evidence="2">Uncharacterized protein</fullName>
    </submittedName>
</protein>
<name>A0AAN8N2G9_9PEZI</name>
<comment type="caution">
    <text evidence="2">The sequence shown here is derived from an EMBL/GenBank/DDBJ whole genome shotgun (WGS) entry which is preliminary data.</text>
</comment>